<dbReference type="Proteomes" id="UP000439903">
    <property type="component" value="Unassembled WGS sequence"/>
</dbReference>
<proteinExistence type="predicted"/>
<evidence type="ECO:0000256" key="1">
    <source>
        <dbReference type="SAM" id="MobiDB-lite"/>
    </source>
</evidence>
<dbReference type="Gene3D" id="1.25.40.10">
    <property type="entry name" value="Tetratricopeptide repeat domain"/>
    <property type="match status" value="1"/>
</dbReference>
<reference evidence="2 3" key="1">
    <citation type="journal article" date="2019" name="Environ. Microbiol.">
        <title>At the nexus of three kingdoms: the genome of the mycorrhizal fungus Gigaspora margarita provides insights into plant, endobacterial and fungal interactions.</title>
        <authorList>
            <person name="Venice F."/>
            <person name="Ghignone S."/>
            <person name="Salvioli di Fossalunga A."/>
            <person name="Amselem J."/>
            <person name="Novero M."/>
            <person name="Xianan X."/>
            <person name="Sedzielewska Toro K."/>
            <person name="Morin E."/>
            <person name="Lipzen A."/>
            <person name="Grigoriev I.V."/>
            <person name="Henrissat B."/>
            <person name="Martin F.M."/>
            <person name="Bonfante P."/>
        </authorList>
    </citation>
    <scope>NUCLEOTIDE SEQUENCE [LARGE SCALE GENOMIC DNA]</scope>
    <source>
        <strain evidence="2 3">BEG34</strain>
    </source>
</reference>
<sequence length="81" mass="9012">MEGGDRMEVDGNEIGNSNGIGVKMDKQKASIHFQKSVEMGNANGIGIEIENNKQKAFIYCQTSAEIDNSWNRFVELLSNLF</sequence>
<protein>
    <submittedName>
        <fullName evidence="2">Uncharacterized protein</fullName>
    </submittedName>
</protein>
<dbReference type="AlphaFoldDB" id="A0A8H3X581"/>
<evidence type="ECO:0000313" key="2">
    <source>
        <dbReference type="EMBL" id="KAF0417441.1"/>
    </source>
</evidence>
<keyword evidence="3" id="KW-1185">Reference proteome</keyword>
<comment type="caution">
    <text evidence="2">The sequence shown here is derived from an EMBL/GenBank/DDBJ whole genome shotgun (WGS) entry which is preliminary data.</text>
</comment>
<accession>A0A8H3X581</accession>
<gene>
    <name evidence="2" type="ORF">F8M41_007327</name>
</gene>
<organism evidence="2 3">
    <name type="scientific">Gigaspora margarita</name>
    <dbReference type="NCBI Taxonomy" id="4874"/>
    <lineage>
        <taxon>Eukaryota</taxon>
        <taxon>Fungi</taxon>
        <taxon>Fungi incertae sedis</taxon>
        <taxon>Mucoromycota</taxon>
        <taxon>Glomeromycotina</taxon>
        <taxon>Glomeromycetes</taxon>
        <taxon>Diversisporales</taxon>
        <taxon>Gigasporaceae</taxon>
        <taxon>Gigaspora</taxon>
    </lineage>
</organism>
<dbReference type="EMBL" id="WTPW01001735">
    <property type="protein sequence ID" value="KAF0417441.1"/>
    <property type="molecule type" value="Genomic_DNA"/>
</dbReference>
<dbReference type="SUPFAM" id="SSF81901">
    <property type="entry name" value="HCP-like"/>
    <property type="match status" value="1"/>
</dbReference>
<feature type="region of interest" description="Disordered" evidence="1">
    <location>
        <begin position="1"/>
        <end position="21"/>
    </location>
</feature>
<evidence type="ECO:0000313" key="3">
    <source>
        <dbReference type="Proteomes" id="UP000439903"/>
    </source>
</evidence>
<name>A0A8H3X581_GIGMA</name>
<dbReference type="InterPro" id="IPR011990">
    <property type="entry name" value="TPR-like_helical_dom_sf"/>
</dbReference>